<dbReference type="AlphaFoldDB" id="A0A315EWB8"/>
<keyword evidence="2" id="KW-1185">Reference proteome</keyword>
<proteinExistence type="predicted"/>
<protein>
    <submittedName>
        <fullName evidence="1">Uncharacterized protein</fullName>
    </submittedName>
</protein>
<organism evidence="1 2">
    <name type="scientific">Limnohabitans curvus</name>
    <dbReference type="NCBI Taxonomy" id="323423"/>
    <lineage>
        <taxon>Bacteria</taxon>
        <taxon>Pseudomonadati</taxon>
        <taxon>Pseudomonadota</taxon>
        <taxon>Betaproteobacteria</taxon>
        <taxon>Burkholderiales</taxon>
        <taxon>Comamonadaceae</taxon>
        <taxon>Limnohabitans</taxon>
    </lineage>
</organism>
<evidence type="ECO:0000313" key="1">
    <source>
        <dbReference type="EMBL" id="PUE60272.1"/>
    </source>
</evidence>
<name>A0A315EWB8_9BURK</name>
<gene>
    <name evidence="1" type="ORF">B9Z44_12245</name>
</gene>
<reference evidence="1 2" key="1">
    <citation type="submission" date="2017-04" db="EMBL/GenBank/DDBJ databases">
        <title>Unexpected and diverse lifestyles within the genus Limnohabitans.</title>
        <authorList>
            <person name="Kasalicky V."/>
            <person name="Mehrshad M."/>
            <person name="Andrei S.-A."/>
            <person name="Salcher M."/>
            <person name="Kratochvilova H."/>
            <person name="Simek K."/>
            <person name="Ghai R."/>
        </authorList>
    </citation>
    <scope>NUCLEOTIDE SEQUENCE [LARGE SCALE GENOMIC DNA]</scope>
    <source>
        <strain evidence="1 2">MWH-C5</strain>
    </source>
</reference>
<dbReference type="EMBL" id="NESP01000001">
    <property type="protein sequence ID" value="PUE60272.1"/>
    <property type="molecule type" value="Genomic_DNA"/>
</dbReference>
<sequence>MKTSNDRACVNCGEAFAFGDFKKVGFVSRFTPEEEAERYAWTLYSIRQGPRPETKLPEPFLSRTWLAVKAWFTPEVPKPWEKYPPLA</sequence>
<accession>A0A315EWB8</accession>
<dbReference type="Proteomes" id="UP000251341">
    <property type="component" value="Unassembled WGS sequence"/>
</dbReference>
<comment type="caution">
    <text evidence="1">The sequence shown here is derived from an EMBL/GenBank/DDBJ whole genome shotgun (WGS) entry which is preliminary data.</text>
</comment>
<evidence type="ECO:0000313" key="2">
    <source>
        <dbReference type="Proteomes" id="UP000251341"/>
    </source>
</evidence>